<name>A0A0D1EEX4_9RHOB</name>
<dbReference type="OrthoDB" id="9797304at2"/>
<reference evidence="4 5" key="1">
    <citation type="submission" date="2015-02" db="EMBL/GenBank/DDBJ databases">
        <title>Genome Sequence of Jannaschia aquimarina DSM28248, a member of the Roseobacter clade.</title>
        <authorList>
            <person name="Voget S."/>
            <person name="Daniel R."/>
        </authorList>
    </citation>
    <scope>NUCLEOTIDE SEQUENCE [LARGE SCALE GENOMIC DNA]</scope>
    <source>
        <strain evidence="4 5">GSW-M26</strain>
    </source>
</reference>
<dbReference type="PATRIC" id="fig|935700.4.peg.2980"/>
<dbReference type="Gene3D" id="3.30.450.20">
    <property type="entry name" value="PAS domain"/>
    <property type="match status" value="1"/>
</dbReference>
<gene>
    <name evidence="4" type="primary">divL</name>
    <name evidence="4" type="ORF">jaqu_28800</name>
</gene>
<evidence type="ECO:0000256" key="1">
    <source>
        <dbReference type="SAM" id="MobiDB-lite"/>
    </source>
</evidence>
<keyword evidence="5" id="KW-1185">Reference proteome</keyword>
<evidence type="ECO:0000313" key="5">
    <source>
        <dbReference type="Proteomes" id="UP000032232"/>
    </source>
</evidence>
<keyword evidence="2" id="KW-0812">Transmembrane</keyword>
<dbReference type="Pfam" id="PF12860">
    <property type="entry name" value="PAS_7"/>
    <property type="match status" value="1"/>
</dbReference>
<dbReference type="AlphaFoldDB" id="A0A0D1EEX4"/>
<dbReference type="Proteomes" id="UP000032232">
    <property type="component" value="Unassembled WGS sequence"/>
</dbReference>
<keyword evidence="2" id="KW-0472">Membrane</keyword>
<dbReference type="SMART" id="SM00091">
    <property type="entry name" value="PAS"/>
    <property type="match status" value="3"/>
</dbReference>
<dbReference type="STRING" id="935700.jaqu_28800"/>
<proteinExistence type="predicted"/>
<evidence type="ECO:0000259" key="3">
    <source>
        <dbReference type="SMART" id="SM00091"/>
    </source>
</evidence>
<evidence type="ECO:0000313" key="4">
    <source>
        <dbReference type="EMBL" id="KIT15446.1"/>
    </source>
</evidence>
<evidence type="ECO:0000256" key="2">
    <source>
        <dbReference type="SAM" id="Phobius"/>
    </source>
</evidence>
<dbReference type="EMBL" id="JYFE01000050">
    <property type="protein sequence ID" value="KIT15446.1"/>
    <property type="molecule type" value="Genomic_DNA"/>
</dbReference>
<feature type="region of interest" description="Disordered" evidence="1">
    <location>
        <begin position="565"/>
        <end position="584"/>
    </location>
</feature>
<feature type="domain" description="PAS" evidence="3">
    <location>
        <begin position="396"/>
        <end position="463"/>
    </location>
</feature>
<dbReference type="GO" id="GO:0004673">
    <property type="term" value="F:protein histidine kinase activity"/>
    <property type="evidence" value="ECO:0007669"/>
    <property type="project" value="UniProtKB-EC"/>
</dbReference>
<sequence length="584" mass="63588">MPEFAVLPLLLVPAVALVAGGVLIAITVLWPLPRRIAHMSDDILTAPRTFLFRDGYLVECDGGGFFLPSPINNLTAWSDLRNALGELIPGADDAMDRLESRGVPFHVDGGFGQDRLYVIGLRDGPEMRITVASASEGNATVRVDIASLNTLEQEMSLLRHSQKISPLLAWVTDEDGKIVWANGRYRAELSATLGEEAADAWPLPVLFPEDEAQQHGPVRRSLGGTGAPERWFEVTSGPVQDGLRHVHAQPLGRLIEAETSLRTFLQTLTRTFSALPTGLAIFDRDLRAVMFNPQLLDMTGLDGAWLSARPHLTDVLDQLRENQRLPEPRNWKAWRSAVIDTASDETGRPWRESWTLPDGRSFRMTARPQAGGVVAILLEDVSAEMALARQRRSDEGVLTALLEESDDAFAAFGARGEALHLNAHMRELTGFGPDATPDRDAFLSRWARLCRPSPLWGEVRNLAHDRTQAASWSESVSLADGTSLEIRVVPLPEGRLAVRVHGDLAAAQAAMRPIVDHEGHDGQPNGKASPAAIFVAPGLSGQGRTDLPRPKSISGLAADIVASVTDERSATGDDTEDRQREAIV</sequence>
<comment type="caution">
    <text evidence="4">The sequence shown here is derived from an EMBL/GenBank/DDBJ whole genome shotgun (WGS) entry which is preliminary data.</text>
</comment>
<keyword evidence="2" id="KW-1133">Transmembrane helix</keyword>
<accession>A0A0D1EEX4</accession>
<dbReference type="SUPFAM" id="SSF55785">
    <property type="entry name" value="PYP-like sensor domain (PAS domain)"/>
    <property type="match status" value="2"/>
</dbReference>
<dbReference type="InterPro" id="IPR035965">
    <property type="entry name" value="PAS-like_dom_sf"/>
</dbReference>
<feature type="domain" description="PAS" evidence="3">
    <location>
        <begin position="156"/>
        <end position="223"/>
    </location>
</feature>
<feature type="domain" description="PAS" evidence="3">
    <location>
        <begin position="266"/>
        <end position="334"/>
    </location>
</feature>
<dbReference type="InterPro" id="IPR000014">
    <property type="entry name" value="PAS"/>
</dbReference>
<dbReference type="RefSeq" id="WP_052500983.1">
    <property type="nucleotide sequence ID" value="NZ_FZPF01000008.1"/>
</dbReference>
<organism evidence="4 5">
    <name type="scientific">Jannaschia aquimarina</name>
    <dbReference type="NCBI Taxonomy" id="935700"/>
    <lineage>
        <taxon>Bacteria</taxon>
        <taxon>Pseudomonadati</taxon>
        <taxon>Pseudomonadota</taxon>
        <taxon>Alphaproteobacteria</taxon>
        <taxon>Rhodobacterales</taxon>
        <taxon>Roseobacteraceae</taxon>
        <taxon>Jannaschia</taxon>
    </lineage>
</organism>
<protein>
    <submittedName>
        <fullName evidence="4">DivL protein</fullName>
        <ecNumber evidence="4">2.7.13.3</ecNumber>
    </submittedName>
</protein>
<feature type="transmembrane region" description="Helical" evidence="2">
    <location>
        <begin position="6"/>
        <end position="30"/>
    </location>
</feature>
<dbReference type="EC" id="2.7.13.3" evidence="4"/>
<keyword evidence="4" id="KW-0808">Transferase</keyword>